<evidence type="ECO:0000313" key="11">
    <source>
        <dbReference type="EMBL" id="PWN92811.1"/>
    </source>
</evidence>
<evidence type="ECO:0000256" key="9">
    <source>
        <dbReference type="SAM" id="MobiDB-lite"/>
    </source>
</evidence>
<evidence type="ECO:0000256" key="8">
    <source>
        <dbReference type="RuleBase" id="RU366032"/>
    </source>
</evidence>
<sequence>MMIGRTVARRAAPLGATTARGQRHYSFYPPPEPFSSQSTRASEPPTPPPPPPPSSLSTFGASPQLLSKFLARNPTGLTLRSLLSLGGEPGSPPPTEKLLRSARFTAHELPIRLARRVDQYRSLPFIVGSNPYIAKIARLYASSFDSLASLGEITSTAENEEFTRKLEEMVALHSENVPTLSRGFIECQKYMPSAAITHFLDGAIHSRIGIRLIAEQHLALTHAHATGSSTNAHSVGIIDTQVNAADLIDACAAFVGDLCESTLGIKPAMVLEGDRSATFVGVSSHLSYCMTELLKNSYRATVERHLRLYGSSSDRPLPPITISLALSPTHLSIRIRDQGGGIHPRNLPHIFNYTFTTAGSSGEDGEAGGMKEDDDEGGPYAMQQVGGVVGPGGQEGLGALSSGGDVGLSSGMGTLAGLGYGLPMSRIYAEHGRGSLDIVSLYGHGCDTFIKVRANPLDQQ</sequence>
<evidence type="ECO:0000256" key="4">
    <source>
        <dbReference type="ARBA" id="ARBA00022741"/>
    </source>
</evidence>
<dbReference type="SMART" id="SM00387">
    <property type="entry name" value="HATPase_c"/>
    <property type="match status" value="1"/>
</dbReference>
<dbReference type="STRING" id="215250.A0A316YUA0"/>
<keyword evidence="6 8" id="KW-0067">ATP-binding</keyword>
<evidence type="ECO:0000256" key="2">
    <source>
        <dbReference type="ARBA" id="ARBA00022553"/>
    </source>
</evidence>
<dbReference type="EMBL" id="KZ819634">
    <property type="protein sequence ID" value="PWN92811.1"/>
    <property type="molecule type" value="Genomic_DNA"/>
</dbReference>
<dbReference type="InterPro" id="IPR039028">
    <property type="entry name" value="BCKD/PDK"/>
</dbReference>
<proteinExistence type="inferred from homology"/>
<dbReference type="Proteomes" id="UP000245768">
    <property type="component" value="Unassembled WGS sequence"/>
</dbReference>
<dbReference type="PANTHER" id="PTHR11947:SF20">
    <property type="entry name" value="[3-METHYL-2-OXOBUTANOATE DEHYDROGENASE [LIPOAMIDE]] KINASE, MITOCHONDRIAL"/>
    <property type="match status" value="1"/>
</dbReference>
<evidence type="ECO:0000256" key="6">
    <source>
        <dbReference type="ARBA" id="ARBA00022840"/>
    </source>
</evidence>
<dbReference type="Pfam" id="PF02518">
    <property type="entry name" value="HATPase_c"/>
    <property type="match status" value="1"/>
</dbReference>
<comment type="similarity">
    <text evidence="1 8">Belongs to the PDK/BCKDK protein kinase family.</text>
</comment>
<dbReference type="InterPro" id="IPR036890">
    <property type="entry name" value="HATPase_C_sf"/>
</dbReference>
<evidence type="ECO:0000256" key="1">
    <source>
        <dbReference type="ARBA" id="ARBA00006155"/>
    </source>
</evidence>
<dbReference type="PANTHER" id="PTHR11947">
    <property type="entry name" value="PYRUVATE DEHYDROGENASE KINASE"/>
    <property type="match status" value="1"/>
</dbReference>
<organism evidence="11 12">
    <name type="scientific">Acaromyces ingoldii</name>
    <dbReference type="NCBI Taxonomy" id="215250"/>
    <lineage>
        <taxon>Eukaryota</taxon>
        <taxon>Fungi</taxon>
        <taxon>Dikarya</taxon>
        <taxon>Basidiomycota</taxon>
        <taxon>Ustilaginomycotina</taxon>
        <taxon>Exobasidiomycetes</taxon>
        <taxon>Exobasidiales</taxon>
        <taxon>Cryptobasidiaceae</taxon>
        <taxon>Acaromyces</taxon>
    </lineage>
</organism>
<evidence type="ECO:0000256" key="7">
    <source>
        <dbReference type="ARBA" id="ARBA00023128"/>
    </source>
</evidence>
<keyword evidence="5 8" id="KW-0418">Kinase</keyword>
<evidence type="ECO:0000256" key="3">
    <source>
        <dbReference type="ARBA" id="ARBA00022679"/>
    </source>
</evidence>
<dbReference type="Gene3D" id="3.30.565.10">
    <property type="entry name" value="Histidine kinase-like ATPase, C-terminal domain"/>
    <property type="match status" value="1"/>
</dbReference>
<feature type="region of interest" description="Disordered" evidence="9">
    <location>
        <begin position="1"/>
        <end position="59"/>
    </location>
</feature>
<protein>
    <recommendedName>
        <fullName evidence="8">Protein-serine/threonine kinase</fullName>
        <ecNumber evidence="8">2.7.11.-</ecNumber>
    </recommendedName>
</protein>
<dbReference type="OrthoDB" id="3264224at2759"/>
<dbReference type="Gene3D" id="1.20.140.20">
    <property type="entry name" value="Alpha-ketoacid/pyruvate dehydrogenase kinase, N-terminal domain"/>
    <property type="match status" value="1"/>
</dbReference>
<accession>A0A316YUA0</accession>
<evidence type="ECO:0000259" key="10">
    <source>
        <dbReference type="SMART" id="SM00387"/>
    </source>
</evidence>
<keyword evidence="4 8" id="KW-0547">Nucleotide-binding</keyword>
<keyword evidence="2" id="KW-0597">Phosphoprotein</keyword>
<dbReference type="GO" id="GO:0010906">
    <property type="term" value="P:regulation of glucose metabolic process"/>
    <property type="evidence" value="ECO:0007669"/>
    <property type="project" value="TreeGrafter"/>
</dbReference>
<dbReference type="InterPro" id="IPR018955">
    <property type="entry name" value="BCDHK/PDK_N"/>
</dbReference>
<dbReference type="InParanoid" id="A0A316YUA0"/>
<dbReference type="AlphaFoldDB" id="A0A316YUA0"/>
<evidence type="ECO:0000313" key="12">
    <source>
        <dbReference type="Proteomes" id="UP000245768"/>
    </source>
</evidence>
<feature type="compositionally biased region" description="Pro residues" evidence="9">
    <location>
        <begin position="44"/>
        <end position="54"/>
    </location>
</feature>
<dbReference type="GeneID" id="37041339"/>
<keyword evidence="3 8" id="KW-0808">Transferase</keyword>
<keyword evidence="12" id="KW-1185">Reference proteome</keyword>
<reference evidence="11 12" key="1">
    <citation type="journal article" date="2018" name="Mol. Biol. Evol.">
        <title>Broad Genomic Sampling Reveals a Smut Pathogenic Ancestry of the Fungal Clade Ustilaginomycotina.</title>
        <authorList>
            <person name="Kijpornyongpan T."/>
            <person name="Mondo S.J."/>
            <person name="Barry K."/>
            <person name="Sandor L."/>
            <person name="Lee J."/>
            <person name="Lipzen A."/>
            <person name="Pangilinan J."/>
            <person name="LaButti K."/>
            <person name="Hainaut M."/>
            <person name="Henrissat B."/>
            <person name="Grigoriev I.V."/>
            <person name="Spatafora J.W."/>
            <person name="Aime M.C."/>
        </authorList>
    </citation>
    <scope>NUCLEOTIDE SEQUENCE [LARGE SCALE GENOMIC DNA]</scope>
    <source>
        <strain evidence="11 12">MCA 4198</strain>
    </source>
</reference>
<dbReference type="InterPro" id="IPR003594">
    <property type="entry name" value="HATPase_dom"/>
</dbReference>
<dbReference type="GO" id="GO:0004740">
    <property type="term" value="F:pyruvate dehydrogenase (acetyl-transferring) kinase activity"/>
    <property type="evidence" value="ECO:0007669"/>
    <property type="project" value="TreeGrafter"/>
</dbReference>
<gene>
    <name evidence="11" type="ORF">FA10DRAFT_246766</name>
</gene>
<name>A0A316YUA0_9BASI</name>
<dbReference type="SUPFAM" id="SSF55874">
    <property type="entry name" value="ATPase domain of HSP90 chaperone/DNA topoisomerase II/histidine kinase"/>
    <property type="match status" value="1"/>
</dbReference>
<dbReference type="SUPFAM" id="SSF69012">
    <property type="entry name" value="alpha-ketoacid dehydrogenase kinase, N-terminal domain"/>
    <property type="match status" value="1"/>
</dbReference>
<dbReference type="RefSeq" id="XP_025380009.1">
    <property type="nucleotide sequence ID" value="XM_025519423.1"/>
</dbReference>
<dbReference type="GO" id="GO:0005759">
    <property type="term" value="C:mitochondrial matrix"/>
    <property type="evidence" value="ECO:0007669"/>
    <property type="project" value="UniProtKB-SubCell"/>
</dbReference>
<dbReference type="GO" id="GO:0005524">
    <property type="term" value="F:ATP binding"/>
    <property type="evidence" value="ECO:0007669"/>
    <property type="project" value="UniProtKB-UniRule"/>
</dbReference>
<dbReference type="Pfam" id="PF10436">
    <property type="entry name" value="BCDHK_Adom3"/>
    <property type="match status" value="1"/>
</dbReference>
<dbReference type="EC" id="2.7.11.-" evidence="8"/>
<keyword evidence="7 8" id="KW-0496">Mitochondrion</keyword>
<dbReference type="InterPro" id="IPR036784">
    <property type="entry name" value="AK/P_DHK_N_sf"/>
</dbReference>
<evidence type="ECO:0000256" key="5">
    <source>
        <dbReference type="ARBA" id="ARBA00022777"/>
    </source>
</evidence>
<feature type="domain" description="Histidine kinase/HSP90-like ATPase" evidence="10">
    <location>
        <begin position="281"/>
        <end position="458"/>
    </location>
</feature>
<comment type="subcellular location">
    <subcellularLocation>
        <location evidence="8">Mitochondrion matrix</location>
    </subcellularLocation>
</comment>